<dbReference type="EMBL" id="DF974065">
    <property type="protein sequence ID" value="GAU44707.1"/>
    <property type="molecule type" value="Genomic_DNA"/>
</dbReference>
<protein>
    <submittedName>
        <fullName evidence="1">Uncharacterized protein</fullName>
    </submittedName>
</protein>
<accession>A0A2Z6PIV9</accession>
<proteinExistence type="predicted"/>
<dbReference type="Proteomes" id="UP000242715">
    <property type="component" value="Unassembled WGS sequence"/>
</dbReference>
<evidence type="ECO:0000313" key="2">
    <source>
        <dbReference type="Proteomes" id="UP000242715"/>
    </source>
</evidence>
<sequence>MAVTTERDIVKGRRNKLGYSQRTFAILKKKLDSTITAFGIWRENWIWGLINEKEIGFDKQLC</sequence>
<keyword evidence="2" id="KW-1185">Reference proteome</keyword>
<gene>
    <name evidence="1" type="ORF">TSUD_24700</name>
</gene>
<organism evidence="1 2">
    <name type="scientific">Trifolium subterraneum</name>
    <name type="common">Subterranean clover</name>
    <dbReference type="NCBI Taxonomy" id="3900"/>
    <lineage>
        <taxon>Eukaryota</taxon>
        <taxon>Viridiplantae</taxon>
        <taxon>Streptophyta</taxon>
        <taxon>Embryophyta</taxon>
        <taxon>Tracheophyta</taxon>
        <taxon>Spermatophyta</taxon>
        <taxon>Magnoliopsida</taxon>
        <taxon>eudicotyledons</taxon>
        <taxon>Gunneridae</taxon>
        <taxon>Pentapetalae</taxon>
        <taxon>rosids</taxon>
        <taxon>fabids</taxon>
        <taxon>Fabales</taxon>
        <taxon>Fabaceae</taxon>
        <taxon>Papilionoideae</taxon>
        <taxon>50 kb inversion clade</taxon>
        <taxon>NPAAA clade</taxon>
        <taxon>Hologalegina</taxon>
        <taxon>IRL clade</taxon>
        <taxon>Trifolieae</taxon>
        <taxon>Trifolium</taxon>
    </lineage>
</organism>
<evidence type="ECO:0000313" key="1">
    <source>
        <dbReference type="EMBL" id="GAU44707.1"/>
    </source>
</evidence>
<dbReference type="AlphaFoldDB" id="A0A2Z6PIV9"/>
<reference evidence="2" key="1">
    <citation type="journal article" date="2017" name="Front. Plant Sci.">
        <title>Climate Clever Clovers: New Paradigm to Reduce the Environmental Footprint of Ruminants by Breeding Low Methanogenic Forages Utilizing Haplotype Variation.</title>
        <authorList>
            <person name="Kaur P."/>
            <person name="Appels R."/>
            <person name="Bayer P.E."/>
            <person name="Keeble-Gagnere G."/>
            <person name="Wang J."/>
            <person name="Hirakawa H."/>
            <person name="Shirasawa K."/>
            <person name="Vercoe P."/>
            <person name="Stefanova K."/>
            <person name="Durmic Z."/>
            <person name="Nichols P."/>
            <person name="Revell C."/>
            <person name="Isobe S.N."/>
            <person name="Edwards D."/>
            <person name="Erskine W."/>
        </authorList>
    </citation>
    <scope>NUCLEOTIDE SEQUENCE [LARGE SCALE GENOMIC DNA]</scope>
    <source>
        <strain evidence="2">cv. Daliak</strain>
    </source>
</reference>
<name>A0A2Z6PIV9_TRISU</name>